<dbReference type="Gene3D" id="1.10.1220.10">
    <property type="entry name" value="Met repressor-like"/>
    <property type="match status" value="1"/>
</dbReference>
<dbReference type="SUPFAM" id="SSF47598">
    <property type="entry name" value="Ribbon-helix-helix"/>
    <property type="match status" value="1"/>
</dbReference>
<name>A0ABV9GT91_9BURK</name>
<organism evidence="2 3">
    <name type="scientific">Comamonas nitrativorans</name>
    <dbReference type="NCBI Taxonomy" id="108437"/>
    <lineage>
        <taxon>Bacteria</taxon>
        <taxon>Pseudomonadati</taxon>
        <taxon>Pseudomonadota</taxon>
        <taxon>Betaproteobacteria</taxon>
        <taxon>Burkholderiales</taxon>
        <taxon>Comamonadaceae</taxon>
        <taxon>Comamonas</taxon>
    </lineage>
</organism>
<dbReference type="InterPro" id="IPR010985">
    <property type="entry name" value="Ribbon_hlx_hlx"/>
</dbReference>
<sequence>MANLNIRNLPDEVHQALKVRAALNNRSTEAEIREILTAAVQPLDLDKMGRAVGLEKPAKK</sequence>
<keyword evidence="3" id="KW-1185">Reference proteome</keyword>
<accession>A0ABV9GT91</accession>
<proteinExistence type="predicted"/>
<dbReference type="InterPro" id="IPR013321">
    <property type="entry name" value="Arc_rbn_hlx_hlx"/>
</dbReference>
<dbReference type="RefSeq" id="WP_377723055.1">
    <property type="nucleotide sequence ID" value="NZ_JBHSEW010000001.1"/>
</dbReference>
<comment type="caution">
    <text evidence="2">The sequence shown here is derived from an EMBL/GenBank/DDBJ whole genome shotgun (WGS) entry which is preliminary data.</text>
</comment>
<evidence type="ECO:0000313" key="2">
    <source>
        <dbReference type="EMBL" id="MFC4620739.1"/>
    </source>
</evidence>
<dbReference type="Pfam" id="PF22513">
    <property type="entry name" value="FitA-like_RHH"/>
    <property type="match status" value="1"/>
</dbReference>
<dbReference type="EMBL" id="JBHSEW010000001">
    <property type="protein sequence ID" value="MFC4620739.1"/>
    <property type="molecule type" value="Genomic_DNA"/>
</dbReference>
<evidence type="ECO:0000313" key="3">
    <source>
        <dbReference type="Proteomes" id="UP001595967"/>
    </source>
</evidence>
<feature type="domain" description="Antitoxin FitA-like ribbon-helix-helix" evidence="1">
    <location>
        <begin position="2"/>
        <end position="40"/>
    </location>
</feature>
<reference evidence="3" key="1">
    <citation type="journal article" date="2019" name="Int. J. Syst. Evol. Microbiol.">
        <title>The Global Catalogue of Microorganisms (GCM) 10K type strain sequencing project: providing services to taxonomists for standard genome sequencing and annotation.</title>
        <authorList>
            <consortium name="The Broad Institute Genomics Platform"/>
            <consortium name="The Broad Institute Genome Sequencing Center for Infectious Disease"/>
            <person name="Wu L."/>
            <person name="Ma J."/>
        </authorList>
    </citation>
    <scope>NUCLEOTIDE SEQUENCE [LARGE SCALE GENOMIC DNA]</scope>
    <source>
        <strain evidence="3">JCM 11650</strain>
    </source>
</reference>
<protein>
    <submittedName>
        <fullName evidence="2">Stabilization protein</fullName>
    </submittedName>
</protein>
<dbReference type="Proteomes" id="UP001595967">
    <property type="component" value="Unassembled WGS sequence"/>
</dbReference>
<gene>
    <name evidence="2" type="ORF">ACFO3A_00715</name>
</gene>
<dbReference type="InterPro" id="IPR053853">
    <property type="entry name" value="FitA-like_RHH"/>
</dbReference>
<evidence type="ECO:0000259" key="1">
    <source>
        <dbReference type="Pfam" id="PF22513"/>
    </source>
</evidence>